<dbReference type="RefSeq" id="WP_074792948.1">
    <property type="nucleotide sequence ID" value="NZ_FOAD01000002.1"/>
</dbReference>
<feature type="transmembrane region" description="Helical" evidence="1">
    <location>
        <begin position="108"/>
        <end position="130"/>
    </location>
</feature>
<feature type="transmembrane region" description="Helical" evidence="1">
    <location>
        <begin position="12"/>
        <end position="36"/>
    </location>
</feature>
<proteinExistence type="predicted"/>
<evidence type="ECO:0000256" key="1">
    <source>
        <dbReference type="SAM" id="Phobius"/>
    </source>
</evidence>
<keyword evidence="1" id="KW-0812">Transmembrane</keyword>
<gene>
    <name evidence="2" type="ORF">SAMN04488691_102352</name>
</gene>
<evidence type="ECO:0000313" key="2">
    <source>
        <dbReference type="EMBL" id="SEK99372.1"/>
    </source>
</evidence>
<feature type="transmembrane region" description="Helical" evidence="1">
    <location>
        <begin position="42"/>
        <end position="61"/>
    </location>
</feature>
<dbReference type="EMBL" id="FOAD01000002">
    <property type="protein sequence ID" value="SEK99372.1"/>
    <property type="molecule type" value="Genomic_DNA"/>
</dbReference>
<dbReference type="Proteomes" id="UP000183894">
    <property type="component" value="Unassembled WGS sequence"/>
</dbReference>
<protein>
    <submittedName>
        <fullName evidence="2">Uncharacterized protein</fullName>
    </submittedName>
</protein>
<evidence type="ECO:0000313" key="3">
    <source>
        <dbReference type="Proteomes" id="UP000183894"/>
    </source>
</evidence>
<accession>A0A1H7LK73</accession>
<dbReference type="OrthoDB" id="313482at2157"/>
<sequence length="133" mass="14268">MVDARRLRFRCVDAGAYALVVTAIVFGIGAALAMLLGVSPLLGAKWFMFVVGFALFAYSGFKLRPTPLWKDDDESTREPVGIQAAVARALPASYHLPASERFSIGAKLFIASLSVLVTSFVMEVVFGVAIQAP</sequence>
<dbReference type="InterPro" id="IPR055977">
    <property type="entry name" value="DUF7555"/>
</dbReference>
<name>A0A1H7LK73_HALLR</name>
<dbReference type="Pfam" id="PF24432">
    <property type="entry name" value="DUF7555"/>
    <property type="match status" value="1"/>
</dbReference>
<keyword evidence="1" id="KW-0472">Membrane</keyword>
<reference evidence="2 3" key="1">
    <citation type="submission" date="2016-10" db="EMBL/GenBank/DDBJ databases">
        <authorList>
            <person name="de Groot N.N."/>
        </authorList>
    </citation>
    <scope>NUCLEOTIDE SEQUENCE [LARGE SCALE GENOMIC DNA]</scope>
    <source>
        <strain evidence="2 3">CDM_5</strain>
    </source>
</reference>
<dbReference type="AlphaFoldDB" id="A0A1H7LK73"/>
<organism evidence="2 3">
    <name type="scientific">Haloferax larsenii</name>
    <dbReference type="NCBI Taxonomy" id="302484"/>
    <lineage>
        <taxon>Archaea</taxon>
        <taxon>Methanobacteriati</taxon>
        <taxon>Methanobacteriota</taxon>
        <taxon>Stenosarchaea group</taxon>
        <taxon>Halobacteria</taxon>
        <taxon>Halobacteriales</taxon>
        <taxon>Haloferacaceae</taxon>
        <taxon>Haloferax</taxon>
    </lineage>
</organism>
<keyword evidence="1" id="KW-1133">Transmembrane helix</keyword>